<name>A0A1V4ESX0_9BACL</name>
<keyword evidence="4 9" id="KW-1003">Cell membrane</keyword>
<keyword evidence="5 9" id="KW-0812">Transmembrane</keyword>
<keyword evidence="8 9" id="KW-0472">Membrane</keyword>
<organism evidence="10 11">
    <name type="scientific">Ferroacidibacillus organovorans</name>
    <dbReference type="NCBI Taxonomy" id="1765683"/>
    <lineage>
        <taxon>Bacteria</taxon>
        <taxon>Bacillati</taxon>
        <taxon>Bacillota</taxon>
        <taxon>Bacilli</taxon>
        <taxon>Bacillales</taxon>
        <taxon>Alicyclobacillaceae</taxon>
        <taxon>Ferroacidibacillus</taxon>
    </lineage>
</organism>
<evidence type="ECO:0000313" key="10">
    <source>
        <dbReference type="EMBL" id="OPG16019.1"/>
    </source>
</evidence>
<evidence type="ECO:0000313" key="11">
    <source>
        <dbReference type="Proteomes" id="UP000190229"/>
    </source>
</evidence>
<evidence type="ECO:0000256" key="7">
    <source>
        <dbReference type="ARBA" id="ARBA00023002"/>
    </source>
</evidence>
<dbReference type="GO" id="GO:0019646">
    <property type="term" value="P:aerobic electron transport chain"/>
    <property type="evidence" value="ECO:0007669"/>
    <property type="project" value="TreeGrafter"/>
</dbReference>
<evidence type="ECO:0000256" key="9">
    <source>
        <dbReference type="RuleBase" id="RU367153"/>
    </source>
</evidence>
<dbReference type="PANTHER" id="PTHR36835">
    <property type="entry name" value="CYTOCHROME BO(3) UBIQUINOL OXIDASE SUBUNIT 4"/>
    <property type="match status" value="1"/>
</dbReference>
<evidence type="ECO:0000256" key="4">
    <source>
        <dbReference type="ARBA" id="ARBA00022475"/>
    </source>
</evidence>
<evidence type="ECO:0000256" key="6">
    <source>
        <dbReference type="ARBA" id="ARBA00022989"/>
    </source>
</evidence>
<evidence type="ECO:0000256" key="8">
    <source>
        <dbReference type="ARBA" id="ARBA00023136"/>
    </source>
</evidence>
<comment type="similarity">
    <text evidence="3 9">Belongs to the cytochrome c oxidase bacterial subunit 4 family.</text>
</comment>
<comment type="caution">
    <text evidence="10">The sequence shown here is derived from an EMBL/GenBank/DDBJ whole genome shotgun (WGS) entry which is preliminary data.</text>
</comment>
<dbReference type="PANTHER" id="PTHR36835:SF1">
    <property type="entry name" value="CYTOCHROME BO(3) UBIQUINOL OXIDASE SUBUNIT 4"/>
    <property type="match status" value="1"/>
</dbReference>
<dbReference type="GO" id="GO:0016682">
    <property type="term" value="F:oxidoreductase activity, acting on diphenols and related substances as donors, oxygen as acceptor"/>
    <property type="evidence" value="ECO:0007669"/>
    <property type="project" value="UniProtKB-UniRule"/>
</dbReference>
<dbReference type="GO" id="GO:0005886">
    <property type="term" value="C:plasma membrane"/>
    <property type="evidence" value="ECO:0007669"/>
    <property type="project" value="UniProtKB-SubCell"/>
</dbReference>
<gene>
    <name evidence="10" type="ORF">B2M26_08150</name>
</gene>
<evidence type="ECO:0000256" key="2">
    <source>
        <dbReference type="ARBA" id="ARBA00004651"/>
    </source>
</evidence>
<comment type="function">
    <text evidence="9">Catalyzes quinol oxidation with the concomitant reduction of oxygen to water.</text>
</comment>
<keyword evidence="6 9" id="KW-1133">Transmembrane helix</keyword>
<dbReference type="GO" id="GO:0009486">
    <property type="term" value="F:cytochrome bo3 ubiquinol oxidase activity"/>
    <property type="evidence" value="ECO:0007669"/>
    <property type="project" value="TreeGrafter"/>
</dbReference>
<dbReference type="InterPro" id="IPR005171">
    <property type="entry name" value="Cyt_c_oxidase_su4_prok"/>
</dbReference>
<evidence type="ECO:0000256" key="5">
    <source>
        <dbReference type="ARBA" id="ARBA00022692"/>
    </source>
</evidence>
<dbReference type="RefSeq" id="WP_079290556.1">
    <property type="nucleotide sequence ID" value="NZ_MWPS01000022.1"/>
</dbReference>
<dbReference type="AlphaFoldDB" id="A0A1V4ESX0"/>
<dbReference type="EMBL" id="MWPS01000022">
    <property type="protein sequence ID" value="OPG16019.1"/>
    <property type="molecule type" value="Genomic_DNA"/>
</dbReference>
<reference evidence="10 11" key="1">
    <citation type="submission" date="2017-02" db="EMBL/GenBank/DDBJ databases">
        <title>Draft genome of Acidibacillus ferrooxidans Huett2.</title>
        <authorList>
            <person name="Schopf S."/>
        </authorList>
    </citation>
    <scope>NUCLEOTIDE SEQUENCE [LARGE SCALE GENOMIC DNA]</scope>
    <source>
        <strain evidence="10 11">Huett2</strain>
    </source>
</reference>
<keyword evidence="11" id="KW-1185">Reference proteome</keyword>
<dbReference type="GO" id="GO:0015990">
    <property type="term" value="P:electron transport coupled proton transport"/>
    <property type="evidence" value="ECO:0007669"/>
    <property type="project" value="TreeGrafter"/>
</dbReference>
<feature type="transmembrane region" description="Helical" evidence="9">
    <location>
        <begin position="26"/>
        <end position="44"/>
    </location>
</feature>
<dbReference type="InterPro" id="IPR014250">
    <property type="entry name" value="QoxD"/>
</dbReference>
<comment type="subcellular location">
    <subcellularLocation>
        <location evidence="2 9">Cell membrane</location>
        <topology evidence="2 9">Multi-pass membrane protein</topology>
    </subcellularLocation>
</comment>
<dbReference type="GO" id="GO:0015078">
    <property type="term" value="F:proton transmembrane transporter activity"/>
    <property type="evidence" value="ECO:0007669"/>
    <property type="project" value="TreeGrafter"/>
</dbReference>
<dbReference type="Pfam" id="PF03626">
    <property type="entry name" value="COX4_pro"/>
    <property type="match status" value="1"/>
</dbReference>
<dbReference type="Proteomes" id="UP000190229">
    <property type="component" value="Unassembled WGS sequence"/>
</dbReference>
<feature type="transmembrane region" description="Helical" evidence="9">
    <location>
        <begin position="85"/>
        <end position="107"/>
    </location>
</feature>
<feature type="transmembrane region" description="Helical" evidence="9">
    <location>
        <begin position="50"/>
        <end position="73"/>
    </location>
</feature>
<dbReference type="GO" id="GO:0009319">
    <property type="term" value="C:cytochrome o ubiquinol oxidase complex"/>
    <property type="evidence" value="ECO:0007669"/>
    <property type="project" value="TreeGrafter"/>
</dbReference>
<sequence>MDTSHHDGHEHTAVSTHREGFPWKDIIGLVLSLALTFASLHIVLTHALPIGALITAIVVLAVFQLFVQLFLFMHLTEKTGTRSNIGAMAFGLFVAFTIVAGSIWIMAFNSSSS</sequence>
<evidence type="ECO:0000256" key="1">
    <source>
        <dbReference type="ARBA" id="ARBA00000725"/>
    </source>
</evidence>
<accession>A0A1V4ESX0</accession>
<dbReference type="GO" id="GO:0042773">
    <property type="term" value="P:ATP synthesis coupled electron transport"/>
    <property type="evidence" value="ECO:0007669"/>
    <property type="project" value="UniProtKB-UniRule"/>
</dbReference>
<proteinExistence type="inferred from homology"/>
<evidence type="ECO:0000256" key="3">
    <source>
        <dbReference type="ARBA" id="ARBA00008079"/>
    </source>
</evidence>
<dbReference type="NCBIfam" id="TIGR02901">
    <property type="entry name" value="QoxD"/>
    <property type="match status" value="1"/>
</dbReference>
<comment type="catalytic activity">
    <reaction evidence="1 9">
        <text>2 a quinol + O2 = 2 a quinone + 2 H2O</text>
        <dbReference type="Rhea" id="RHEA:55376"/>
        <dbReference type="ChEBI" id="CHEBI:15377"/>
        <dbReference type="ChEBI" id="CHEBI:15379"/>
        <dbReference type="ChEBI" id="CHEBI:24646"/>
        <dbReference type="ChEBI" id="CHEBI:132124"/>
    </reaction>
</comment>
<keyword evidence="7 9" id="KW-0560">Oxidoreductase</keyword>
<dbReference type="InterPro" id="IPR050968">
    <property type="entry name" value="Cytochrome_c_oxidase_bac_sub4"/>
</dbReference>
<dbReference type="EC" id="1.10.3.-" evidence="9"/>
<protein>
    <recommendedName>
        <fullName evidence="9">Quinol oxidase subunit 4</fullName>
        <ecNumber evidence="9">1.10.3.-</ecNumber>
    </recommendedName>
</protein>